<dbReference type="PANTHER" id="PTHR35861:SF2">
    <property type="entry name" value="FELS-2 PROPHAGE PROTEIN"/>
    <property type="match status" value="1"/>
</dbReference>
<dbReference type="PANTHER" id="PTHR35861">
    <property type="match status" value="1"/>
</dbReference>
<dbReference type="Gene3D" id="3.40.50.11780">
    <property type="match status" value="1"/>
</dbReference>
<reference evidence="1 3" key="2">
    <citation type="submission" date="2020-08" db="EMBL/GenBank/DDBJ databases">
        <title>Genomic Encyclopedia of Type Strains, Phase III (KMG-III): the genomes of soil and plant-associated and newly described type strains.</title>
        <authorList>
            <person name="Whitman W."/>
        </authorList>
    </citation>
    <scope>NUCLEOTIDE SEQUENCE [LARGE SCALE GENOMIC DNA]</scope>
    <source>
        <strain evidence="1 3">CECT 8088</strain>
    </source>
</reference>
<keyword evidence="3" id="KW-1185">Reference proteome</keyword>
<name>A0A850NS64_9PROT</name>
<dbReference type="Proteomes" id="UP000557688">
    <property type="component" value="Unassembled WGS sequence"/>
</dbReference>
<dbReference type="Proteomes" id="UP000565205">
    <property type="component" value="Unassembled WGS sequence"/>
</dbReference>
<evidence type="ECO:0000313" key="2">
    <source>
        <dbReference type="EMBL" id="NVN28847.1"/>
    </source>
</evidence>
<evidence type="ECO:0000313" key="3">
    <source>
        <dbReference type="Proteomes" id="UP000557688"/>
    </source>
</evidence>
<dbReference type="EMBL" id="JACHXV010000015">
    <property type="protein sequence ID" value="MBB3174997.1"/>
    <property type="molecule type" value="Genomic_DNA"/>
</dbReference>
<comment type="caution">
    <text evidence="2">The sequence shown here is derived from an EMBL/GenBank/DDBJ whole genome shotgun (WGS) entry which is preliminary data.</text>
</comment>
<evidence type="ECO:0000313" key="4">
    <source>
        <dbReference type="Proteomes" id="UP000565205"/>
    </source>
</evidence>
<dbReference type="InterPro" id="IPR052042">
    <property type="entry name" value="Tail_sheath_structural"/>
</dbReference>
<protein>
    <submittedName>
        <fullName evidence="2">Phage tail protein</fullName>
    </submittedName>
</protein>
<organism evidence="2 4">
    <name type="scientific">Endobacter medicaginis</name>
    <dbReference type="NCBI Taxonomy" id="1181271"/>
    <lineage>
        <taxon>Bacteria</taxon>
        <taxon>Pseudomonadati</taxon>
        <taxon>Pseudomonadota</taxon>
        <taxon>Alphaproteobacteria</taxon>
        <taxon>Acetobacterales</taxon>
        <taxon>Acetobacteraceae</taxon>
        <taxon>Endobacter</taxon>
    </lineage>
</organism>
<dbReference type="RefSeq" id="WP_176621603.1">
    <property type="nucleotide sequence ID" value="NZ_JABXXQ010000003.1"/>
</dbReference>
<evidence type="ECO:0000313" key="1">
    <source>
        <dbReference type="EMBL" id="MBB3174997.1"/>
    </source>
</evidence>
<accession>A0A850NS64</accession>
<sequence>MPQISQAGRLNSSALVVPDLYVEIVSPQALTLNGVPSNVIGLVGVASWGPVGRPVVLGSMAQFQLAFGTPGARRYDLGSACACAVQQGATAFCCVRVSDGTDQAATYALLYNTATGSYPVLLTALYSGSAGNTISVQFGAGAKAGTWRLTLQTAGLLPEVFDNLGAAGGAASVWSDLVAAVNFGQGPTRGPSQLCVATAGQATTTTPVAVVNQTLLNGSDGIAGVTAASLVGQDAAIRNGMYALRGQGCAIAMLADCDDPTQWTVQAAFGEAEGCYMILTGPSGDTIADAIAVKQSSGLDSYACKLMFGDWLYWYDPSSGRTRLVSPQAFVAGRLANLSVEQSSLNKSLASIIGSQRSGLVSSGQSATYSTAELQTLFENGIDVVCNPAPGGAYWAVRGGFNTASSNTVSGDNYTRLTNYIAQTLSLGMGAYVGSVINANLLSNIRSTLLNYLSTLLGQGILGSVDGSVPYAVVCDATNNPQARTALGYVQADVQVRYQGINERFLVNLQGGQNVAVAVTQNS</sequence>
<dbReference type="AlphaFoldDB" id="A0A850NS64"/>
<reference evidence="2 4" key="1">
    <citation type="submission" date="2020-06" db="EMBL/GenBank/DDBJ databases">
        <title>Description of novel acetic acid bacteria.</title>
        <authorList>
            <person name="Sombolestani A."/>
        </authorList>
    </citation>
    <scope>NUCLEOTIDE SEQUENCE [LARGE SCALE GENOMIC DNA]</scope>
    <source>
        <strain evidence="2 4">LMG 26838</strain>
    </source>
</reference>
<dbReference type="EMBL" id="JABXXQ010000003">
    <property type="protein sequence ID" value="NVN28847.1"/>
    <property type="molecule type" value="Genomic_DNA"/>
</dbReference>
<proteinExistence type="predicted"/>
<gene>
    <name evidence="1" type="ORF">FHR90_002844</name>
    <name evidence="2" type="ORF">HUK83_00605</name>
</gene>